<evidence type="ECO:0000313" key="1">
    <source>
        <dbReference type="EMBL" id="MDQ0536528.1"/>
    </source>
</evidence>
<dbReference type="InterPro" id="IPR001579">
    <property type="entry name" value="Glyco_hydro_18_chit_AS"/>
</dbReference>
<dbReference type="PROSITE" id="PS01095">
    <property type="entry name" value="GH18_1"/>
    <property type="match status" value="1"/>
</dbReference>
<evidence type="ECO:0008006" key="3">
    <source>
        <dbReference type="Google" id="ProtNLM"/>
    </source>
</evidence>
<comment type="caution">
    <text evidence="1">The sequence shown here is derived from an EMBL/GenBank/DDBJ whole genome shotgun (WGS) entry which is preliminary data.</text>
</comment>
<evidence type="ECO:0000313" key="2">
    <source>
        <dbReference type="Proteomes" id="UP001244552"/>
    </source>
</evidence>
<sequence length="2059" mass="223376">MPDHPVQPSPNPYAPPNFFEMDDRQFEEMSRALFDKEAHLRNADFYGTPGQKQYGIDIIADRAAGDGVEVISCKCYRKHANWQIKKFSDEFLEHWDDLWKPQGVRRFVLASAARTDTTQMQNAIRAEFKRFKKLGVDYEVWHPGRLQELLRPHRPIVVQYIGAYHATRICGSETLEMAGMTGGGLVNALLASQTVELQRLLAGTVPPRIERAIDRIRRGDGRSAEDDLTTIRTDPQTWAVLGADVQARVLRLSASCRLRLDDLVAAEALADEADRLCPPPDEPRLRALIGLRREGPEKALAVLGNPVSPDGVHLQVGLLIVAGRLDEAGTVLEGWSATAAPHAEASRLRALLALERNDRDGALAAVRDAERLEPSWAAVRETGGRVRYALAVSRAVPPSALRAPNPIDPGLILEDETARRLLTEADQAFVGWLEAPLDEEERRVAETWRLATLAARRHRPAAAADYAAELLNREPTHWGAIAWSLTRDYPFDRPATLEALDRLLAAGDGEAAHLIAAVWIELDQGRTDDARNLLDRHAGRFTQREDAALLRFWRDRLAVAPKDRSEAPQAGLAQALDEALNAGDWRPVADLLARLADDAEHRPLLLPASRALAEANRWAELRAHINTLAKHIATPEAIRLAAFIAGNTGAPDHAIELIEAYQDASGVAILPNDLHRLRAAALWLSGDIAGALRDAQELALISGEPGDLIRQAEFALQVGNLTLAELTIRTPAVLSALSGEYAVQWAGRLASVAPATSRRLLEHAVEQGLPDAAIPAALGQSLRLADERIIRRLSAELARLAAADPAGPVWALDALELPKWLAEARRRAEDAAGRHARGEIPAHIIAPAMGPGFADLFCRTGTDEAIAQPRRPPLLIQYGGRLAVPTTLGFPFAAPLHIDTTALLLAHGIGLLDVLDDTGAPLYLPSALPQAIAHLEVEALAHQPDRAAAQDAIRRAVAASRARSTATDGPAAVGARRAWRVVHGFDAQEEPLIEPNHAGIVPLRAVADALLASGRLDPERYAEVVARLEPNAAGQRLTLGDQLDFEGDALESLAVSGALEETLTSFDVRVDFRYLDDAAAALATLEERRRLADRLRDLRERVAARVTAGQWRLLPARRRLADEDEDTAGSRSAVELCLRELLHIPAGEAATLWIDDRFLSRYAEAQGHLIVGVGDILSALRAASIIDAPRHFAFLLRLRRARAHFLPVTTDEALHHLAAARIDAGAVIETPALRTLRQSFADTLELEPFWSLPAPTAVRGPHGELPLVLRALRLFDEVLLAIWKRLDLDITTCEAWSDWAWSALRAQRFARMPLAGGEEEVRSLAVQLLASPVAQAISLFAVRDGAVQRRCRALMAWLESRVLAPVLDTDPDLVEAAADSLAQSLAGLLETAPESESAPPGEDELRLWKDFLVRFVAILPDAIRLRLHANSVFANAIDLRIRTLLTLNGIDFDVEAFWGAVARVCCGNTAALTSADGKTQVRLVSSRNMGSAGSIAVTGGLRCTIAADPAFGALTGSEPLRRRFLEKHPEWFDRPTAERAALIAAVAAEPSAATRMRLLMEHRDRSVICQRAQRRMALEEHDQLKLAPPDATDLLGHLRLDPTAGSPADALAQAARTLVEELGPVEAVRRLAGLPIPPPDAVVAGFASLAPDERNRALGVLAEESSAPLGRLHVLALMRRFSHASLVAELDRLLADWAEAGDSFVALLRWTAGRPADEPSWRQLNGAYRLALIWTHAHQVTDALLAAGATRKAIAEFLKSTPSSRRLERVMTIEAGFDDSILNPEVMLDGAALLANGLASALGAEDALLLAPERRAHLETALGWTEGDRCGLLPSLLRDTRGLEVPFGSFLGQRPDALLEAVAGTGAGWPRVGEVGEMARAAVLARPQEADGWLSVHFTGLDRIAACPNLAEAIARLDVTALATEPDRAGSFVLQIAAGIAARIGNEPAHRFRDCLMVAAEALALRHRGPILPMDDEAQVAPPAVEAAQRLLEALGALAKRPSLAEAVAELADGLTRVADAWPNAAPLWRHVAGRLVERLPFAVAEPLWRTWVGLRSRA</sequence>
<gene>
    <name evidence="1" type="ORF">QO018_005425</name>
</gene>
<organism evidence="1 2">
    <name type="scientific">Azospirillum picis</name>
    <dbReference type="NCBI Taxonomy" id="488438"/>
    <lineage>
        <taxon>Bacteria</taxon>
        <taxon>Pseudomonadati</taxon>
        <taxon>Pseudomonadota</taxon>
        <taxon>Alphaproteobacteria</taxon>
        <taxon>Rhodospirillales</taxon>
        <taxon>Azospirillaceae</taxon>
        <taxon>Azospirillum</taxon>
    </lineage>
</organism>
<dbReference type="Proteomes" id="UP001244552">
    <property type="component" value="Unassembled WGS sequence"/>
</dbReference>
<protein>
    <recommendedName>
        <fullName evidence="3">Restriction endonuclease type IV Mrr domain-containing protein</fullName>
    </recommendedName>
</protein>
<reference evidence="1 2" key="1">
    <citation type="submission" date="2023-07" db="EMBL/GenBank/DDBJ databases">
        <title>Genomic Encyclopedia of Type Strains, Phase IV (KMG-IV): sequencing the most valuable type-strain genomes for metagenomic binning, comparative biology and taxonomic classification.</title>
        <authorList>
            <person name="Goeker M."/>
        </authorList>
    </citation>
    <scope>NUCLEOTIDE SEQUENCE [LARGE SCALE GENOMIC DNA]</scope>
    <source>
        <strain evidence="1 2">DSM 19922</strain>
    </source>
</reference>
<name>A0ABU0MSR2_9PROT</name>
<dbReference type="RefSeq" id="WP_209989404.1">
    <property type="nucleotide sequence ID" value="NZ_JAGINO010000028.1"/>
</dbReference>
<dbReference type="EMBL" id="JAUSVU010000028">
    <property type="protein sequence ID" value="MDQ0536528.1"/>
    <property type="molecule type" value="Genomic_DNA"/>
</dbReference>
<keyword evidence="2" id="KW-1185">Reference proteome</keyword>
<proteinExistence type="predicted"/>
<accession>A0ABU0MSR2</accession>